<evidence type="ECO:0000313" key="2">
    <source>
        <dbReference type="Proteomes" id="UP000672039"/>
    </source>
</evidence>
<gene>
    <name evidence="1" type="ORF">J9253_01620</name>
</gene>
<name>A0ABX7WWB7_9GAMM</name>
<accession>A0ABX7WWB7</accession>
<dbReference type="Pfam" id="PF05973">
    <property type="entry name" value="Gp49"/>
    <property type="match status" value="1"/>
</dbReference>
<proteinExistence type="predicted"/>
<keyword evidence="2" id="KW-1185">Reference proteome</keyword>
<dbReference type="InterPro" id="IPR009241">
    <property type="entry name" value="HigB-like"/>
</dbReference>
<evidence type="ECO:0000313" key="1">
    <source>
        <dbReference type="EMBL" id="QTR46683.1"/>
    </source>
</evidence>
<dbReference type="Proteomes" id="UP000672039">
    <property type="component" value="Chromosome"/>
</dbReference>
<reference evidence="1 2" key="1">
    <citation type="submission" date="2021-04" db="EMBL/GenBank/DDBJ databases">
        <title>Genomics, taxonomy and metabolism of representatives of sulfur bacteria of the genus Thiothrix: Thiothrix fructosivorans QT, Thiothrix unzii A1T and three new species, Thiothrix subterranea sp. nov., Thiothrix litoralis sp. nov. and 'Candidatus Thiothrix anitrata' sp. nov.</title>
        <authorList>
            <person name="Ravin N.V."/>
            <person name="Smolyakov D."/>
            <person name="Rudenko T.S."/>
            <person name="Mardanov A.V."/>
            <person name="Beletsky A.V."/>
            <person name="Markov N.D."/>
            <person name="Fomenkov A.I."/>
            <person name="Roberts R.J."/>
            <person name="Karnachuk O.V."/>
            <person name="Novikov A."/>
            <person name="Grabovich M.Y."/>
        </authorList>
    </citation>
    <scope>NUCLEOTIDE SEQUENCE [LARGE SCALE GENOMIC DNA]</scope>
    <source>
        <strain evidence="1 2">AS</strain>
    </source>
</reference>
<sequence length="111" mass="12913">MKQAIFLGDSLETIIQFPEEARREAGYQIGKVQNGLMPSDWKAMPTVGQGVYEIRIKTDLPKEQYRVFYVAKFDDAIYVLHAFQKKTQQTAPKDIDRGRDIYKELLRELKS</sequence>
<protein>
    <submittedName>
        <fullName evidence="1">Type II toxin-antitoxin system RelE/ParE family toxin</fullName>
    </submittedName>
</protein>
<dbReference type="RefSeq" id="WP_210223009.1">
    <property type="nucleotide sequence ID" value="NZ_CP072801.1"/>
</dbReference>
<dbReference type="EMBL" id="CP072801">
    <property type="protein sequence ID" value="QTR46683.1"/>
    <property type="molecule type" value="Genomic_DNA"/>
</dbReference>
<organism evidence="1 2">
    <name type="scientific">Thiothrix litoralis</name>
    <dbReference type="NCBI Taxonomy" id="2891210"/>
    <lineage>
        <taxon>Bacteria</taxon>
        <taxon>Pseudomonadati</taxon>
        <taxon>Pseudomonadota</taxon>
        <taxon>Gammaproteobacteria</taxon>
        <taxon>Thiotrichales</taxon>
        <taxon>Thiotrichaceae</taxon>
        <taxon>Thiothrix</taxon>
    </lineage>
</organism>